<dbReference type="GO" id="GO:0003700">
    <property type="term" value="F:DNA-binding transcription factor activity"/>
    <property type="evidence" value="ECO:0007669"/>
    <property type="project" value="InterPro"/>
</dbReference>
<evidence type="ECO:0000256" key="4">
    <source>
        <dbReference type="ARBA" id="ARBA00023159"/>
    </source>
</evidence>
<dbReference type="InterPro" id="IPR000847">
    <property type="entry name" value="LysR_HTH_N"/>
</dbReference>
<dbReference type="AlphaFoldDB" id="A0A101CZ74"/>
<comment type="caution">
    <text evidence="8">The sequence shown here is derived from an EMBL/GenBank/DDBJ whole genome shotgun (WGS) entry which is preliminary data.</text>
</comment>
<dbReference type="InterPro" id="IPR036390">
    <property type="entry name" value="WH_DNA-bd_sf"/>
</dbReference>
<name>A0A101CZ74_9RHOB</name>
<gene>
    <name evidence="8" type="ORF">AVO45_03830</name>
</gene>
<dbReference type="RefSeq" id="WP_068344555.1">
    <property type="nucleotide sequence ID" value="NZ_LQBQ01000001.1"/>
</dbReference>
<dbReference type="STRING" id="1685379.AVO45_03830"/>
<sequence length="324" mass="35213">MNFTLRQLQYFKAVAEQRNFGRAAQVCHVSQPALSVQIRALEEMLGGPLFERRARDILLTPLGRDVLGLAQQVLQTAERLDRFARDASGGHRSLSLGLIPTMAPYLLPGVLAALRAGDVSLRVQIREARTERLLELLRRGEIDAAVLALPSGVEGLHEEPLFEDRFLLAGSASRLKSLTNSPEALRPTDLKTTQLMLLEDGHCLTDQALEVCGQDRTSAGIDMGASSLATLSRLVAAGFGLTLMPELAAYSESEMVPGLRLLRFTEPQPARTVGLVRRASTSGDGWFDDLTRVIRQVGEEIVEQTRAGVPLSSGARGRQEKGPG</sequence>
<keyword evidence="4" id="KW-0010">Activator</keyword>
<dbReference type="InterPro" id="IPR036388">
    <property type="entry name" value="WH-like_DNA-bd_sf"/>
</dbReference>
<evidence type="ECO:0000313" key="8">
    <source>
        <dbReference type="EMBL" id="KUJ86103.1"/>
    </source>
</evidence>
<evidence type="ECO:0000256" key="2">
    <source>
        <dbReference type="ARBA" id="ARBA00023015"/>
    </source>
</evidence>
<dbReference type="OrthoDB" id="9775392at2"/>
<dbReference type="PRINTS" id="PR00039">
    <property type="entry name" value="HTHLYSR"/>
</dbReference>
<dbReference type="Gene3D" id="1.10.10.10">
    <property type="entry name" value="Winged helix-like DNA-binding domain superfamily/Winged helix DNA-binding domain"/>
    <property type="match status" value="1"/>
</dbReference>
<dbReference type="FunFam" id="1.10.10.10:FF:000001">
    <property type="entry name" value="LysR family transcriptional regulator"/>
    <property type="match status" value="1"/>
</dbReference>
<dbReference type="PANTHER" id="PTHR30346">
    <property type="entry name" value="TRANSCRIPTIONAL DUAL REGULATOR HCAR-RELATED"/>
    <property type="match status" value="1"/>
</dbReference>
<keyword evidence="9" id="KW-1185">Reference proteome</keyword>
<reference evidence="8 9" key="1">
    <citation type="submission" date="2015-12" db="EMBL/GenBank/DDBJ databases">
        <authorList>
            <person name="Shamseldin A."/>
            <person name="Moawad H."/>
            <person name="Abd El-Rahim W.M."/>
            <person name="Sadowsky M.J."/>
        </authorList>
    </citation>
    <scope>NUCLEOTIDE SEQUENCE [LARGE SCALE GENOMIC DNA]</scope>
    <source>
        <strain evidence="8 9">ZGT118</strain>
    </source>
</reference>
<dbReference type="CDD" id="cd08411">
    <property type="entry name" value="PBP2_OxyR"/>
    <property type="match status" value="1"/>
</dbReference>
<evidence type="ECO:0000256" key="5">
    <source>
        <dbReference type="ARBA" id="ARBA00023163"/>
    </source>
</evidence>
<comment type="similarity">
    <text evidence="1">Belongs to the LysR transcriptional regulatory family.</text>
</comment>
<organism evidence="8 9">
    <name type="scientific">Ruegeria marisrubri</name>
    <dbReference type="NCBI Taxonomy" id="1685379"/>
    <lineage>
        <taxon>Bacteria</taxon>
        <taxon>Pseudomonadati</taxon>
        <taxon>Pseudomonadota</taxon>
        <taxon>Alphaproteobacteria</taxon>
        <taxon>Rhodobacterales</taxon>
        <taxon>Roseobacteraceae</taxon>
        <taxon>Ruegeria</taxon>
    </lineage>
</organism>
<dbReference type="EMBL" id="LQBQ01000001">
    <property type="protein sequence ID" value="KUJ86103.1"/>
    <property type="molecule type" value="Genomic_DNA"/>
</dbReference>
<accession>A0A101CZ74</accession>
<dbReference type="GO" id="GO:0032993">
    <property type="term" value="C:protein-DNA complex"/>
    <property type="evidence" value="ECO:0007669"/>
    <property type="project" value="TreeGrafter"/>
</dbReference>
<proteinExistence type="inferred from homology"/>
<dbReference type="Proteomes" id="UP000053791">
    <property type="component" value="Unassembled WGS sequence"/>
</dbReference>
<evidence type="ECO:0000259" key="7">
    <source>
        <dbReference type="PROSITE" id="PS50931"/>
    </source>
</evidence>
<feature type="domain" description="HTH lysR-type" evidence="7">
    <location>
        <begin position="3"/>
        <end position="60"/>
    </location>
</feature>
<evidence type="ECO:0000256" key="6">
    <source>
        <dbReference type="SAM" id="MobiDB-lite"/>
    </source>
</evidence>
<feature type="region of interest" description="Disordered" evidence="6">
    <location>
        <begin position="305"/>
        <end position="324"/>
    </location>
</feature>
<dbReference type="GO" id="GO:0003677">
    <property type="term" value="F:DNA binding"/>
    <property type="evidence" value="ECO:0007669"/>
    <property type="project" value="UniProtKB-KW"/>
</dbReference>
<dbReference type="Gene3D" id="3.40.190.10">
    <property type="entry name" value="Periplasmic binding protein-like II"/>
    <property type="match status" value="2"/>
</dbReference>
<dbReference type="Pfam" id="PF00126">
    <property type="entry name" value="HTH_1"/>
    <property type="match status" value="1"/>
</dbReference>
<dbReference type="PROSITE" id="PS50931">
    <property type="entry name" value="HTH_LYSR"/>
    <property type="match status" value="1"/>
</dbReference>
<evidence type="ECO:0000256" key="1">
    <source>
        <dbReference type="ARBA" id="ARBA00009437"/>
    </source>
</evidence>
<dbReference type="PANTHER" id="PTHR30346:SF26">
    <property type="entry name" value="HYDROGEN PEROXIDE-INDUCIBLE GENES ACTIVATOR"/>
    <property type="match status" value="1"/>
</dbReference>
<dbReference type="Pfam" id="PF03466">
    <property type="entry name" value="LysR_substrate"/>
    <property type="match status" value="1"/>
</dbReference>
<evidence type="ECO:0000256" key="3">
    <source>
        <dbReference type="ARBA" id="ARBA00023125"/>
    </source>
</evidence>
<dbReference type="SUPFAM" id="SSF46785">
    <property type="entry name" value="Winged helix' DNA-binding domain"/>
    <property type="match status" value="1"/>
</dbReference>
<dbReference type="InterPro" id="IPR005119">
    <property type="entry name" value="LysR_subst-bd"/>
</dbReference>
<protein>
    <submittedName>
        <fullName evidence="8">LysR family transcriptional regulator</fullName>
    </submittedName>
</protein>
<dbReference type="SUPFAM" id="SSF53850">
    <property type="entry name" value="Periplasmic binding protein-like II"/>
    <property type="match status" value="1"/>
</dbReference>
<keyword evidence="2" id="KW-0805">Transcription regulation</keyword>
<keyword evidence="5" id="KW-0804">Transcription</keyword>
<evidence type="ECO:0000313" key="9">
    <source>
        <dbReference type="Proteomes" id="UP000053791"/>
    </source>
</evidence>
<keyword evidence="3" id="KW-0238">DNA-binding</keyword>